<dbReference type="EMBL" id="JAVRRL010000046">
    <property type="protein sequence ID" value="KAK5110757.1"/>
    <property type="molecule type" value="Genomic_DNA"/>
</dbReference>
<feature type="region of interest" description="Disordered" evidence="1">
    <location>
        <begin position="1"/>
        <end position="136"/>
    </location>
</feature>
<evidence type="ECO:0000256" key="1">
    <source>
        <dbReference type="SAM" id="MobiDB-lite"/>
    </source>
</evidence>
<dbReference type="Proteomes" id="UP001310890">
    <property type="component" value="Unassembled WGS sequence"/>
</dbReference>
<reference evidence="2" key="1">
    <citation type="submission" date="2023-08" db="EMBL/GenBank/DDBJ databases">
        <title>Black Yeasts Isolated from many extreme environments.</title>
        <authorList>
            <person name="Coleine C."/>
            <person name="Stajich J.E."/>
            <person name="Selbmann L."/>
        </authorList>
    </citation>
    <scope>NUCLEOTIDE SEQUENCE</scope>
    <source>
        <strain evidence="2">CCFEE 5401</strain>
    </source>
</reference>
<organism evidence="2 3">
    <name type="scientific">Meristemomyces frigidus</name>
    <dbReference type="NCBI Taxonomy" id="1508187"/>
    <lineage>
        <taxon>Eukaryota</taxon>
        <taxon>Fungi</taxon>
        <taxon>Dikarya</taxon>
        <taxon>Ascomycota</taxon>
        <taxon>Pezizomycotina</taxon>
        <taxon>Dothideomycetes</taxon>
        <taxon>Dothideomycetidae</taxon>
        <taxon>Mycosphaerellales</taxon>
        <taxon>Teratosphaeriaceae</taxon>
        <taxon>Meristemomyces</taxon>
    </lineage>
</organism>
<protein>
    <submittedName>
        <fullName evidence="2">Uncharacterized protein</fullName>
    </submittedName>
</protein>
<evidence type="ECO:0000313" key="3">
    <source>
        <dbReference type="Proteomes" id="UP001310890"/>
    </source>
</evidence>
<evidence type="ECO:0000313" key="2">
    <source>
        <dbReference type="EMBL" id="KAK5110757.1"/>
    </source>
</evidence>
<gene>
    <name evidence="2" type="ORF">LTR62_005634</name>
</gene>
<comment type="caution">
    <text evidence="2">The sequence shown here is derived from an EMBL/GenBank/DDBJ whole genome shotgun (WGS) entry which is preliminary data.</text>
</comment>
<proteinExistence type="predicted"/>
<accession>A0AAN7YJ64</accession>
<feature type="compositionally biased region" description="Polar residues" evidence="1">
    <location>
        <begin position="1"/>
        <end position="18"/>
    </location>
</feature>
<sequence length="304" mass="33355">MTNNSKQTMSPRQQTSESLPGIHTLGLLSLSISNNHHGPIPPSPVSSEASGSSVLAPTVSDHTARPDASSKSTSRPSTKKRSAADVNNSMLDRSPKRYASVSTSADDDDLSDDGRRDSHYGPGPPGAKANKERQNRQTIAQMLQDAEDSLRWACELDNLPNNRLKSQSAANGASSGLRYDKKNLMKFLVIRSIRDINTGLRDALRSDITARAHGLEPTAMAAFNRALMNEYSEAVVSEAVYADTIFESPPDYARCTFDNHEKSCSTHPDHPLAGDWRACRFRHLSQLVGPRWTAVEAKMRRELL</sequence>
<dbReference type="AlphaFoldDB" id="A0AAN7YJ64"/>
<feature type="compositionally biased region" description="Low complexity" evidence="1">
    <location>
        <begin position="45"/>
        <end position="57"/>
    </location>
</feature>
<name>A0AAN7YJ64_9PEZI</name>